<accession>A0AA41Z9H1</accession>
<name>A0AA41Z9H1_9SPHN</name>
<dbReference type="RefSeq" id="WP_265268920.1">
    <property type="nucleotide sequence ID" value="NZ_JANFAV010000006.1"/>
</dbReference>
<keyword evidence="3" id="KW-1185">Reference proteome</keyword>
<evidence type="ECO:0000313" key="3">
    <source>
        <dbReference type="Proteomes" id="UP001165565"/>
    </source>
</evidence>
<reference evidence="2" key="1">
    <citation type="submission" date="2022-06" db="EMBL/GenBank/DDBJ databases">
        <title>Sphingomonas sp. nov. isolated from rhizosphere soil of tomato.</title>
        <authorList>
            <person name="Dong H."/>
            <person name="Gao R."/>
        </authorList>
    </citation>
    <scope>NUCLEOTIDE SEQUENCE</scope>
    <source>
        <strain evidence="2">MMSM24</strain>
    </source>
</reference>
<protein>
    <recommendedName>
        <fullName evidence="4">Cytochrome C biosynthesis protein</fullName>
    </recommendedName>
</protein>
<dbReference type="AlphaFoldDB" id="A0AA41Z9H1"/>
<dbReference type="InterPro" id="IPR011990">
    <property type="entry name" value="TPR-like_helical_dom_sf"/>
</dbReference>
<dbReference type="Proteomes" id="UP001165565">
    <property type="component" value="Unassembled WGS sequence"/>
</dbReference>
<feature type="transmembrane region" description="Helical" evidence="1">
    <location>
        <begin position="26"/>
        <end position="44"/>
    </location>
</feature>
<keyword evidence="1" id="KW-1133">Transmembrane helix</keyword>
<keyword evidence="1" id="KW-0472">Membrane</keyword>
<dbReference type="EMBL" id="JANFAV010000006">
    <property type="protein sequence ID" value="MCW6535257.1"/>
    <property type="molecule type" value="Genomic_DNA"/>
</dbReference>
<dbReference type="Gene3D" id="1.25.40.10">
    <property type="entry name" value="Tetratricopeptide repeat domain"/>
    <property type="match status" value="1"/>
</dbReference>
<proteinExistence type="predicted"/>
<evidence type="ECO:0008006" key="4">
    <source>
        <dbReference type="Google" id="ProtNLM"/>
    </source>
</evidence>
<evidence type="ECO:0000256" key="1">
    <source>
        <dbReference type="SAM" id="Phobius"/>
    </source>
</evidence>
<sequence length="218" mass="23197">MTGYLILALLGALAFGALVAFRLPRLAWSIAGAALFLGATGYAWQGRPGLPAHPATPSTRAVAVEPEVIALRDRLMGGRFTADGAYLVASDAMLRTGDTAAATQVVLGGIRAIPHSYILWTQLGTNFALHDGDRMSPAALAAFRQAMRLAPKHPAPPYYMGLAFLRAGDFAAAVPLWRRALALSAPKSDYQQEIARQLAVLERVMQLAQQQGAAPPPR</sequence>
<gene>
    <name evidence="2" type="ORF">NEE01_10725</name>
</gene>
<comment type="caution">
    <text evidence="2">The sequence shown here is derived from an EMBL/GenBank/DDBJ whole genome shotgun (WGS) entry which is preliminary data.</text>
</comment>
<keyword evidence="1" id="KW-0812">Transmembrane</keyword>
<dbReference type="SUPFAM" id="SSF48452">
    <property type="entry name" value="TPR-like"/>
    <property type="match status" value="1"/>
</dbReference>
<evidence type="ECO:0000313" key="2">
    <source>
        <dbReference type="EMBL" id="MCW6535257.1"/>
    </source>
</evidence>
<organism evidence="2 3">
    <name type="scientific">Sphingomonas lycopersici</name>
    <dbReference type="NCBI Taxonomy" id="2951807"/>
    <lineage>
        <taxon>Bacteria</taxon>
        <taxon>Pseudomonadati</taxon>
        <taxon>Pseudomonadota</taxon>
        <taxon>Alphaproteobacteria</taxon>
        <taxon>Sphingomonadales</taxon>
        <taxon>Sphingomonadaceae</taxon>
        <taxon>Sphingomonas</taxon>
    </lineage>
</organism>